<dbReference type="InterPro" id="IPR000304">
    <property type="entry name" value="Pyrroline-COOH_reductase"/>
</dbReference>
<dbReference type="SUPFAM" id="SSF48179">
    <property type="entry name" value="6-phosphogluconate dehydrogenase C-terminal domain-like"/>
    <property type="match status" value="1"/>
</dbReference>
<name>A0A375HZP0_9ACTN</name>
<comment type="similarity">
    <text evidence="1 5">Belongs to the pyrroline-5-carboxylate reductase family.</text>
</comment>
<keyword evidence="11" id="KW-1185">Reference proteome</keyword>
<accession>A0A375HZP0</accession>
<dbReference type="InterPro" id="IPR029036">
    <property type="entry name" value="P5CR_dimer"/>
</dbReference>
<dbReference type="GO" id="GO:0055129">
    <property type="term" value="P:L-proline biosynthetic process"/>
    <property type="evidence" value="ECO:0007669"/>
    <property type="project" value="UniProtKB-UniRule"/>
</dbReference>
<dbReference type="Pfam" id="PF14748">
    <property type="entry name" value="P5CR_dimer"/>
    <property type="match status" value="1"/>
</dbReference>
<comment type="subcellular location">
    <subcellularLocation>
        <location evidence="5">Cytoplasm</location>
    </subcellularLocation>
</comment>
<dbReference type="GO" id="GO:0005737">
    <property type="term" value="C:cytoplasm"/>
    <property type="evidence" value="ECO:0007669"/>
    <property type="project" value="UniProtKB-SubCell"/>
</dbReference>
<evidence type="ECO:0000256" key="3">
    <source>
        <dbReference type="ARBA" id="ARBA00023002"/>
    </source>
</evidence>
<dbReference type="OrthoDB" id="9805754at2"/>
<dbReference type="NCBIfam" id="TIGR00112">
    <property type="entry name" value="proC"/>
    <property type="match status" value="1"/>
</dbReference>
<dbReference type="GO" id="GO:0004735">
    <property type="term" value="F:pyrroline-5-carboxylate reductase activity"/>
    <property type="evidence" value="ECO:0007669"/>
    <property type="project" value="UniProtKB-UniRule"/>
</dbReference>
<feature type="binding site" evidence="7">
    <location>
        <begin position="21"/>
        <end position="26"/>
    </location>
    <ligand>
        <name>NADP(+)</name>
        <dbReference type="ChEBI" id="CHEBI:58349"/>
    </ligand>
</feature>
<dbReference type="FunFam" id="1.10.3730.10:FF:000001">
    <property type="entry name" value="Pyrroline-5-carboxylate reductase"/>
    <property type="match status" value="1"/>
</dbReference>
<evidence type="ECO:0000256" key="1">
    <source>
        <dbReference type="ARBA" id="ARBA00005525"/>
    </source>
</evidence>
<dbReference type="Proteomes" id="UP000265962">
    <property type="component" value="Unassembled WGS sequence"/>
</dbReference>
<dbReference type="InterPro" id="IPR028939">
    <property type="entry name" value="P5C_Rdtase_cat_N"/>
</dbReference>
<sequence length="279" mass="28038">MTSAQETRAGEAAAPPRLGFLGAGTMGGTIVAGLVASGHPGELIGVTSSTPATRERLAEQLGVRPFETNTGAAAWADVVVLGVKPHAAGELLDEVRAQLGDQKLVISLCAGLTTAALESHLDPGARLVRVMPNTPSAVGAGMAGISAGSCATRDDLDTAVALMSAVGRAVVVPESQQNALAALSGSGPAWVFHGIEALIEAGVAQGLPRSLATELVVQTVRGSAQLLDETGQHPSLAREAVTSPGGTTAAGLRVLDQRAVRAAVVDAVDACVRRAEQLG</sequence>
<evidence type="ECO:0000313" key="11">
    <source>
        <dbReference type="Proteomes" id="UP000265962"/>
    </source>
</evidence>
<feature type="binding site" evidence="7">
    <location>
        <position position="69"/>
    </location>
    <ligand>
        <name>NADPH</name>
        <dbReference type="ChEBI" id="CHEBI:57783"/>
    </ligand>
</feature>
<gene>
    <name evidence="5" type="primary">proC</name>
    <name evidence="10" type="ORF">PROPJV5_0968</name>
</gene>
<dbReference type="PANTHER" id="PTHR11645:SF0">
    <property type="entry name" value="PYRROLINE-5-CARBOXYLATE REDUCTASE 3"/>
    <property type="match status" value="1"/>
</dbReference>
<feature type="domain" description="Pyrroline-5-carboxylate reductase catalytic N-terminal" evidence="8">
    <location>
        <begin position="17"/>
        <end position="111"/>
    </location>
</feature>
<keyword evidence="2 5" id="KW-0521">NADP</keyword>
<dbReference type="Gene3D" id="3.40.50.720">
    <property type="entry name" value="NAD(P)-binding Rossmann-like Domain"/>
    <property type="match status" value="1"/>
</dbReference>
<dbReference type="EC" id="1.5.1.2" evidence="5 6"/>
<keyword evidence="5" id="KW-0028">Amino-acid biosynthesis</keyword>
<comment type="pathway">
    <text evidence="5">Amino-acid biosynthesis; L-proline biosynthesis; L-proline from L-glutamate 5-semialdehyde: step 1/1.</text>
</comment>
<dbReference type="Gene3D" id="1.10.3730.10">
    <property type="entry name" value="ProC C-terminal domain-like"/>
    <property type="match status" value="1"/>
</dbReference>
<dbReference type="PANTHER" id="PTHR11645">
    <property type="entry name" value="PYRROLINE-5-CARBOXYLATE REDUCTASE"/>
    <property type="match status" value="1"/>
</dbReference>
<dbReference type="UniPathway" id="UPA00098">
    <property type="reaction ID" value="UER00361"/>
</dbReference>
<reference evidence="11" key="1">
    <citation type="submission" date="2018-02" db="EMBL/GenBank/DDBJ databases">
        <authorList>
            <person name="Hornung B."/>
        </authorList>
    </citation>
    <scope>NUCLEOTIDE SEQUENCE [LARGE SCALE GENOMIC DNA]</scope>
</reference>
<feature type="binding site" evidence="7">
    <location>
        <position position="48"/>
    </location>
    <ligand>
        <name>NADP(+)</name>
        <dbReference type="ChEBI" id="CHEBI:58349"/>
    </ligand>
</feature>
<evidence type="ECO:0000313" key="10">
    <source>
        <dbReference type="EMBL" id="SPF68011.1"/>
    </source>
</evidence>
<proteinExistence type="inferred from homology"/>
<feature type="domain" description="Pyrroline-5-carboxylate reductase dimerisation" evidence="9">
    <location>
        <begin position="174"/>
        <end position="278"/>
    </location>
</feature>
<keyword evidence="5" id="KW-0641">Proline biosynthesis</keyword>
<comment type="function">
    <text evidence="4 5">Catalyzes the reduction of 1-pyrroline-5-carboxylate (PCA) to L-proline.</text>
</comment>
<evidence type="ECO:0000259" key="9">
    <source>
        <dbReference type="Pfam" id="PF14748"/>
    </source>
</evidence>
<dbReference type="InterPro" id="IPR008927">
    <property type="entry name" value="6-PGluconate_DH-like_C_sf"/>
</dbReference>
<evidence type="ECO:0000256" key="4">
    <source>
        <dbReference type="ARBA" id="ARBA00058118"/>
    </source>
</evidence>
<comment type="catalytic activity">
    <reaction evidence="5">
        <text>L-proline + NADP(+) = (S)-1-pyrroline-5-carboxylate + NADPH + 2 H(+)</text>
        <dbReference type="Rhea" id="RHEA:14109"/>
        <dbReference type="ChEBI" id="CHEBI:15378"/>
        <dbReference type="ChEBI" id="CHEBI:17388"/>
        <dbReference type="ChEBI" id="CHEBI:57783"/>
        <dbReference type="ChEBI" id="CHEBI:58349"/>
        <dbReference type="ChEBI" id="CHEBI:60039"/>
        <dbReference type="EC" id="1.5.1.2"/>
    </reaction>
</comment>
<dbReference type="PIRSF" id="PIRSF000193">
    <property type="entry name" value="Pyrrol-5-carb_rd"/>
    <property type="match status" value="1"/>
</dbReference>
<evidence type="ECO:0000256" key="7">
    <source>
        <dbReference type="PIRSR" id="PIRSR000193-1"/>
    </source>
</evidence>
<evidence type="ECO:0000259" key="8">
    <source>
        <dbReference type="Pfam" id="PF03807"/>
    </source>
</evidence>
<dbReference type="Pfam" id="PF03807">
    <property type="entry name" value="F420_oxidored"/>
    <property type="match status" value="1"/>
</dbReference>
<protein>
    <recommendedName>
        <fullName evidence="5 6">Pyrroline-5-carboxylate reductase</fullName>
        <shortName evidence="5">P5C reductase</shortName>
        <shortName evidence="5">P5CR</shortName>
        <ecNumber evidence="5 6">1.5.1.2</ecNumber>
    </recommendedName>
    <alternativeName>
        <fullName evidence="5">PCA reductase</fullName>
    </alternativeName>
</protein>
<dbReference type="EMBL" id="OMOH01000003">
    <property type="protein sequence ID" value="SPF68011.1"/>
    <property type="molecule type" value="Genomic_DNA"/>
</dbReference>
<organism evidence="10 11">
    <name type="scientific">Propionibacterium ruminifibrarum</name>
    <dbReference type="NCBI Taxonomy" id="1962131"/>
    <lineage>
        <taxon>Bacteria</taxon>
        <taxon>Bacillati</taxon>
        <taxon>Actinomycetota</taxon>
        <taxon>Actinomycetes</taxon>
        <taxon>Propionibacteriales</taxon>
        <taxon>Propionibacteriaceae</taxon>
        <taxon>Propionibacterium</taxon>
    </lineage>
</organism>
<dbReference type="InterPro" id="IPR036291">
    <property type="entry name" value="NAD(P)-bd_dom_sf"/>
</dbReference>
<dbReference type="SUPFAM" id="SSF51735">
    <property type="entry name" value="NAD(P)-binding Rossmann-fold domains"/>
    <property type="match status" value="1"/>
</dbReference>
<evidence type="ECO:0000256" key="6">
    <source>
        <dbReference type="NCBIfam" id="TIGR00112"/>
    </source>
</evidence>
<evidence type="ECO:0000256" key="5">
    <source>
        <dbReference type="HAMAP-Rule" id="MF_01925"/>
    </source>
</evidence>
<comment type="catalytic activity">
    <reaction evidence="5">
        <text>L-proline + NAD(+) = (S)-1-pyrroline-5-carboxylate + NADH + 2 H(+)</text>
        <dbReference type="Rhea" id="RHEA:14105"/>
        <dbReference type="ChEBI" id="CHEBI:15378"/>
        <dbReference type="ChEBI" id="CHEBI:17388"/>
        <dbReference type="ChEBI" id="CHEBI:57540"/>
        <dbReference type="ChEBI" id="CHEBI:57945"/>
        <dbReference type="ChEBI" id="CHEBI:60039"/>
        <dbReference type="EC" id="1.5.1.2"/>
    </reaction>
</comment>
<dbReference type="RefSeq" id="WP_119715204.1">
    <property type="nucleotide sequence ID" value="NZ_OMOH01000003.1"/>
</dbReference>
<dbReference type="AlphaFoldDB" id="A0A375HZP0"/>
<keyword evidence="5" id="KW-0963">Cytoplasm</keyword>
<evidence type="ECO:0000256" key="2">
    <source>
        <dbReference type="ARBA" id="ARBA00022857"/>
    </source>
</evidence>
<keyword evidence="3 5" id="KW-0560">Oxidoreductase</keyword>
<dbReference type="HAMAP" id="MF_01925">
    <property type="entry name" value="P5C_reductase"/>
    <property type="match status" value="1"/>
</dbReference>